<dbReference type="NCBIfam" id="TIGR00229">
    <property type="entry name" value="sensory_box"/>
    <property type="match status" value="1"/>
</dbReference>
<dbReference type="CDD" id="cd01949">
    <property type="entry name" value="GGDEF"/>
    <property type="match status" value="1"/>
</dbReference>
<dbReference type="InterPro" id="IPR001610">
    <property type="entry name" value="PAC"/>
</dbReference>
<dbReference type="RefSeq" id="WP_237260691.1">
    <property type="nucleotide sequence ID" value="NZ_AP024202.1"/>
</dbReference>
<dbReference type="InterPro" id="IPR013655">
    <property type="entry name" value="PAS_fold_3"/>
</dbReference>
<dbReference type="InterPro" id="IPR000160">
    <property type="entry name" value="GGDEF_dom"/>
</dbReference>
<dbReference type="PROSITE" id="PS50887">
    <property type="entry name" value="GGDEF"/>
    <property type="match status" value="1"/>
</dbReference>
<dbReference type="SMART" id="SM00091">
    <property type="entry name" value="PAS"/>
    <property type="match status" value="1"/>
</dbReference>
<dbReference type="Gene3D" id="3.30.450.20">
    <property type="entry name" value="PAS domain"/>
    <property type="match status" value="1"/>
</dbReference>
<dbReference type="SMART" id="SM00267">
    <property type="entry name" value="GGDEF"/>
    <property type="match status" value="1"/>
</dbReference>
<organism evidence="4 5">
    <name type="scientific">Thiomicrorhabdus immobilis</name>
    <dbReference type="NCBI Taxonomy" id="2791037"/>
    <lineage>
        <taxon>Bacteria</taxon>
        <taxon>Pseudomonadati</taxon>
        <taxon>Pseudomonadota</taxon>
        <taxon>Gammaproteobacteria</taxon>
        <taxon>Thiotrichales</taxon>
        <taxon>Piscirickettsiaceae</taxon>
        <taxon>Thiomicrorhabdus</taxon>
    </lineage>
</organism>
<protein>
    <recommendedName>
        <fullName evidence="6">Sensor domain-containing diguanylate cyclase</fullName>
    </recommendedName>
</protein>
<dbReference type="InterPro" id="IPR052163">
    <property type="entry name" value="DGC-Regulatory_Protein"/>
</dbReference>
<dbReference type="InterPro" id="IPR043128">
    <property type="entry name" value="Rev_trsase/Diguanyl_cyclase"/>
</dbReference>
<dbReference type="CDD" id="cd00130">
    <property type="entry name" value="PAS"/>
    <property type="match status" value="1"/>
</dbReference>
<dbReference type="PROSITE" id="PS50113">
    <property type="entry name" value="PAC"/>
    <property type="match status" value="1"/>
</dbReference>
<dbReference type="NCBIfam" id="TIGR00254">
    <property type="entry name" value="GGDEF"/>
    <property type="match status" value="1"/>
</dbReference>
<dbReference type="PROSITE" id="PS50112">
    <property type="entry name" value="PAS"/>
    <property type="match status" value="1"/>
</dbReference>
<dbReference type="InterPro" id="IPR000014">
    <property type="entry name" value="PAS"/>
</dbReference>
<dbReference type="InterPro" id="IPR035965">
    <property type="entry name" value="PAS-like_dom_sf"/>
</dbReference>
<dbReference type="SUPFAM" id="SSF55073">
    <property type="entry name" value="Nucleotide cyclase"/>
    <property type="match status" value="1"/>
</dbReference>
<dbReference type="SMART" id="SM00086">
    <property type="entry name" value="PAC"/>
    <property type="match status" value="1"/>
</dbReference>
<evidence type="ECO:0000259" key="2">
    <source>
        <dbReference type="PROSITE" id="PS50113"/>
    </source>
</evidence>
<evidence type="ECO:0000313" key="4">
    <source>
        <dbReference type="EMBL" id="BCN93512.1"/>
    </source>
</evidence>
<dbReference type="EMBL" id="AP024202">
    <property type="protein sequence ID" value="BCN93512.1"/>
    <property type="molecule type" value="Genomic_DNA"/>
</dbReference>
<dbReference type="SUPFAM" id="SSF55785">
    <property type="entry name" value="PYP-like sensor domain (PAS domain)"/>
    <property type="match status" value="1"/>
</dbReference>
<dbReference type="Gene3D" id="3.30.70.270">
    <property type="match status" value="1"/>
</dbReference>
<reference evidence="4" key="1">
    <citation type="journal article" date="2022" name="Arch. Microbiol.">
        <title>Thiomicrorhabdus immobilis sp. nov., a mesophilic sulfur-oxidizing bacterium isolated from sediment of a brackish lake in northern Japan.</title>
        <authorList>
            <person name="Kojima H."/>
            <person name="Mochizuki J."/>
            <person name="Kanda M."/>
            <person name="Watanabe T."/>
            <person name="Fukui M."/>
        </authorList>
    </citation>
    <scope>NUCLEOTIDE SEQUENCE</scope>
    <source>
        <strain evidence="4">Am19</strain>
    </source>
</reference>
<dbReference type="PANTHER" id="PTHR46663:SF3">
    <property type="entry name" value="SLL0267 PROTEIN"/>
    <property type="match status" value="1"/>
</dbReference>
<dbReference type="Pfam" id="PF00990">
    <property type="entry name" value="GGDEF"/>
    <property type="match status" value="1"/>
</dbReference>
<dbReference type="PANTHER" id="PTHR46663">
    <property type="entry name" value="DIGUANYLATE CYCLASE DGCT-RELATED"/>
    <property type="match status" value="1"/>
</dbReference>
<dbReference type="InterPro" id="IPR000700">
    <property type="entry name" value="PAS-assoc_C"/>
</dbReference>
<feature type="domain" description="PAS" evidence="1">
    <location>
        <begin position="5"/>
        <end position="75"/>
    </location>
</feature>
<dbReference type="Pfam" id="PF08447">
    <property type="entry name" value="PAS_3"/>
    <property type="match status" value="1"/>
</dbReference>
<evidence type="ECO:0000313" key="5">
    <source>
        <dbReference type="Proteomes" id="UP001054820"/>
    </source>
</evidence>
<dbReference type="InterPro" id="IPR029787">
    <property type="entry name" value="Nucleotide_cyclase"/>
</dbReference>
<name>A0ABN6D033_9GAMM</name>
<sequence length="285" mass="32040">MSLGILEQRAKAFDYLFDAVVVTDLQGIITDWNKGSEALYGYSKDEAIGQLVSILHVPEDSERITSEVISAVEEFGKWSGEIRMLHKNGDIGWIESMCVPIYDENERMIGALGINRDITERVKETERLEQLAHYDYLTKVPNRFLLLERLESLIPESERAGSHFALLFIDLDDFKVINDTKGHTCGDYVLIETASRLKQSIRHSDMVSRIGGDEFVLLLEDISNKNDVSIIIKNIAKALNEAFIFNGEKLAISCSIGVAIYPEDGTTIDRLLTTADVDMYKAKAK</sequence>
<feature type="domain" description="GGDEF" evidence="3">
    <location>
        <begin position="162"/>
        <end position="285"/>
    </location>
</feature>
<feature type="domain" description="PAC" evidence="2">
    <location>
        <begin position="78"/>
        <end position="130"/>
    </location>
</feature>
<accession>A0ABN6D033</accession>
<evidence type="ECO:0000259" key="1">
    <source>
        <dbReference type="PROSITE" id="PS50112"/>
    </source>
</evidence>
<gene>
    <name evidence="4" type="ORF">THMIRHAM_12970</name>
</gene>
<proteinExistence type="predicted"/>
<evidence type="ECO:0008006" key="6">
    <source>
        <dbReference type="Google" id="ProtNLM"/>
    </source>
</evidence>
<dbReference type="Proteomes" id="UP001054820">
    <property type="component" value="Chromosome"/>
</dbReference>
<evidence type="ECO:0000259" key="3">
    <source>
        <dbReference type="PROSITE" id="PS50887"/>
    </source>
</evidence>
<keyword evidence="5" id="KW-1185">Reference proteome</keyword>